<dbReference type="Gene3D" id="1.20.120.450">
    <property type="entry name" value="dinb family like domain"/>
    <property type="match status" value="1"/>
</dbReference>
<dbReference type="InterPro" id="IPR017517">
    <property type="entry name" value="Maleyloyr_isom"/>
</dbReference>
<reference evidence="3" key="1">
    <citation type="journal article" date="2019" name="Int. J. Syst. Evol. Microbiol.">
        <title>The Global Catalogue of Microorganisms (GCM) 10K type strain sequencing project: providing services to taxonomists for standard genome sequencing and annotation.</title>
        <authorList>
            <consortium name="The Broad Institute Genomics Platform"/>
            <consortium name="The Broad Institute Genome Sequencing Center for Infectious Disease"/>
            <person name="Wu L."/>
            <person name="Ma J."/>
        </authorList>
    </citation>
    <scope>NUCLEOTIDE SEQUENCE [LARGE SCALE GENOMIC DNA]</scope>
    <source>
        <strain evidence="3">JCM 3369</strain>
    </source>
</reference>
<dbReference type="SUPFAM" id="SSF109854">
    <property type="entry name" value="DinB/YfiT-like putative metalloenzymes"/>
    <property type="match status" value="1"/>
</dbReference>
<dbReference type="RefSeq" id="WP_160825158.1">
    <property type="nucleotide sequence ID" value="NZ_JBHSXS010000053.1"/>
</dbReference>
<evidence type="ECO:0000259" key="1">
    <source>
        <dbReference type="Pfam" id="PF11716"/>
    </source>
</evidence>
<accession>A0ABW2CX27</accession>
<evidence type="ECO:0000313" key="3">
    <source>
        <dbReference type="Proteomes" id="UP001596380"/>
    </source>
</evidence>
<gene>
    <name evidence="2" type="ORF">ACFQKB_42045</name>
</gene>
<proteinExistence type="predicted"/>
<organism evidence="2 3">
    <name type="scientific">Actinomadura yumaensis</name>
    <dbReference type="NCBI Taxonomy" id="111807"/>
    <lineage>
        <taxon>Bacteria</taxon>
        <taxon>Bacillati</taxon>
        <taxon>Actinomycetota</taxon>
        <taxon>Actinomycetes</taxon>
        <taxon>Streptosporangiales</taxon>
        <taxon>Thermomonosporaceae</taxon>
        <taxon>Actinomadura</taxon>
    </lineage>
</organism>
<sequence length="278" mass="30308">MTDLSWLGPRIDVRPLFAGWQAAFVGLLRELDGSPSGADGWNRATACPGWSVQDVAAHVLGDHVGRLSMVRDGHWRLQPGPDEPFPRFIDRVNEEWVTAARRMSPRVLVDLLDHVGDEIVAHWRGADIDALGGPVSWAGPEEHPVWLDAARDFTEYWTHHQQIRDALGLPGLAEHVGVVLDTFMRALPHTMRAVDAPAGTSLAFTVTGHGTWTCARTAERWALRDDAGAPDARVELDADSAWRLCTRGITPDEAAGRARTGGHPALVSAALSIVSIIR</sequence>
<feature type="domain" description="Mycothiol-dependent maleylpyruvate isomerase metal-binding" evidence="1">
    <location>
        <begin position="38"/>
        <end position="163"/>
    </location>
</feature>
<dbReference type="Proteomes" id="UP001596380">
    <property type="component" value="Unassembled WGS sequence"/>
</dbReference>
<dbReference type="NCBIfam" id="TIGR03083">
    <property type="entry name" value="maleylpyruvate isomerase family mycothiol-dependent enzyme"/>
    <property type="match status" value="1"/>
</dbReference>
<keyword evidence="3" id="KW-1185">Reference proteome</keyword>
<dbReference type="InterPro" id="IPR024344">
    <property type="entry name" value="MDMPI_metal-binding"/>
</dbReference>
<protein>
    <submittedName>
        <fullName evidence="2">Maleylpyruvate isomerase family mycothiol-dependent enzyme</fullName>
    </submittedName>
</protein>
<dbReference type="GO" id="GO:0016853">
    <property type="term" value="F:isomerase activity"/>
    <property type="evidence" value="ECO:0007669"/>
    <property type="project" value="UniProtKB-KW"/>
</dbReference>
<comment type="caution">
    <text evidence="2">The sequence shown here is derived from an EMBL/GenBank/DDBJ whole genome shotgun (WGS) entry which is preliminary data.</text>
</comment>
<evidence type="ECO:0000313" key="2">
    <source>
        <dbReference type="EMBL" id="MFC6886402.1"/>
    </source>
</evidence>
<dbReference type="EMBL" id="JBHSXS010000053">
    <property type="protein sequence ID" value="MFC6886402.1"/>
    <property type="molecule type" value="Genomic_DNA"/>
</dbReference>
<dbReference type="InterPro" id="IPR034660">
    <property type="entry name" value="DinB/YfiT-like"/>
</dbReference>
<name>A0ABW2CX27_9ACTN</name>
<dbReference type="Pfam" id="PF11716">
    <property type="entry name" value="MDMPI_N"/>
    <property type="match status" value="1"/>
</dbReference>
<keyword evidence="2" id="KW-0413">Isomerase</keyword>